<dbReference type="Proteomes" id="UP000245771">
    <property type="component" value="Unassembled WGS sequence"/>
</dbReference>
<evidence type="ECO:0000256" key="6">
    <source>
        <dbReference type="HAMAP-Rule" id="MF_03122"/>
    </source>
</evidence>
<comment type="subunit">
    <text evidence="6">Component of the small ribosomal subunit. Mature ribosomes consist of a small (40S) and a large (60S) subunit. The 40S subunit contains about 33 different proteins and 1 molecule of RNA (18S). The 60S subunit contains about 49 different proteins and 3 molecules of RNA (25S, 5.8S and 5S).</text>
</comment>
<dbReference type="FunCoup" id="A0A316VLI9">
    <property type="interactions" value="463"/>
</dbReference>
<evidence type="ECO:0000313" key="10">
    <source>
        <dbReference type="Proteomes" id="UP000245771"/>
    </source>
</evidence>
<dbReference type="GO" id="GO:0022627">
    <property type="term" value="C:cytosolic small ribosomal subunit"/>
    <property type="evidence" value="ECO:0007669"/>
    <property type="project" value="UniProtKB-UniRule"/>
</dbReference>
<feature type="region of interest" description="Disordered" evidence="8">
    <location>
        <begin position="1"/>
        <end position="29"/>
    </location>
</feature>
<dbReference type="InterPro" id="IPR018281">
    <property type="entry name" value="Ribosomal_eS1_CS"/>
</dbReference>
<evidence type="ECO:0000256" key="5">
    <source>
        <dbReference type="ARBA" id="ARBA00023274"/>
    </source>
</evidence>
<evidence type="ECO:0000256" key="8">
    <source>
        <dbReference type="SAM" id="MobiDB-lite"/>
    </source>
</evidence>
<keyword evidence="4 6" id="KW-0007">Acetylation</keyword>
<dbReference type="OrthoDB" id="9834376at2759"/>
<dbReference type="PROSITE" id="PS01191">
    <property type="entry name" value="RIBOSOMAL_S3AE"/>
    <property type="match status" value="1"/>
</dbReference>
<dbReference type="HAMAP" id="MF_03122">
    <property type="entry name" value="Ribosomal_eS1_euk"/>
    <property type="match status" value="1"/>
</dbReference>
<sequence length="273" mass="30963">MIQHGPAQINDGYSAVGKNKKLSKRGGVRKKAVDPFTRKEWYQIKAPTFFSQRDLGRTPVNRSQGLKNANDALKGRIMEASLADLNKDDEQAFRKFKLRIEEVQGRTCLANFYGMDFTQDKLRSLVRKWQTLVEAHQDVRTTEGYLLRIFVIGFTRRRVNQVKKTTYAKSSQVRAIRQKMFDIVQRECSSCDLKELVAKLVPEVMGREIEKASQGIYPLKDVYVRKVKVLKTPKLDLGRLLELHGGAAAVGAEDTGARAKVSEFKEPEALTSV</sequence>
<evidence type="ECO:0000256" key="4">
    <source>
        <dbReference type="ARBA" id="ARBA00022990"/>
    </source>
</evidence>
<keyword evidence="10" id="KW-1185">Reference proteome</keyword>
<dbReference type="InParanoid" id="A0A316VLI9"/>
<evidence type="ECO:0000256" key="1">
    <source>
        <dbReference type="ARBA" id="ARBA00004496"/>
    </source>
</evidence>
<dbReference type="InterPro" id="IPR027500">
    <property type="entry name" value="Ribosomal_eS1_euk"/>
</dbReference>
<evidence type="ECO:0000313" key="9">
    <source>
        <dbReference type="EMBL" id="PWN37243.1"/>
    </source>
</evidence>
<dbReference type="STRING" id="1280837.A0A316VLI9"/>
<dbReference type="GO" id="GO:0006412">
    <property type="term" value="P:translation"/>
    <property type="evidence" value="ECO:0007669"/>
    <property type="project" value="UniProtKB-UniRule"/>
</dbReference>
<comment type="caution">
    <text evidence="6">Lacks conserved residue(s) required for the propagation of feature annotation.</text>
</comment>
<comment type="similarity">
    <text evidence="6 7">Belongs to the eukaryotic ribosomal protein eS1 family.</text>
</comment>
<keyword evidence="5 6" id="KW-0687">Ribonucleoprotein</keyword>
<feature type="modified residue" description="N-acetylalanine; partial" evidence="6">
    <location>
        <position position="15"/>
    </location>
</feature>
<keyword evidence="3 6" id="KW-0689">Ribosomal protein</keyword>
<keyword evidence="2 6" id="KW-0963">Cytoplasm</keyword>
<evidence type="ECO:0000256" key="3">
    <source>
        <dbReference type="ARBA" id="ARBA00022980"/>
    </source>
</evidence>
<dbReference type="InterPro" id="IPR001593">
    <property type="entry name" value="Ribosomal_eS1"/>
</dbReference>
<dbReference type="PANTHER" id="PTHR11830">
    <property type="entry name" value="40S RIBOSOMAL PROTEIN S3A"/>
    <property type="match status" value="1"/>
</dbReference>
<feature type="compositionally biased region" description="Basic residues" evidence="8">
    <location>
        <begin position="18"/>
        <end position="29"/>
    </location>
</feature>
<dbReference type="EMBL" id="KZ819602">
    <property type="protein sequence ID" value="PWN37243.1"/>
    <property type="molecule type" value="Genomic_DNA"/>
</dbReference>
<accession>A0A316VLI9</accession>
<protein>
    <recommendedName>
        <fullName evidence="6">Small ribosomal subunit protein eS1</fullName>
    </recommendedName>
</protein>
<organism evidence="9 10">
    <name type="scientific">Meira miltonrushii</name>
    <dbReference type="NCBI Taxonomy" id="1280837"/>
    <lineage>
        <taxon>Eukaryota</taxon>
        <taxon>Fungi</taxon>
        <taxon>Dikarya</taxon>
        <taxon>Basidiomycota</taxon>
        <taxon>Ustilaginomycotina</taxon>
        <taxon>Exobasidiomycetes</taxon>
        <taxon>Exobasidiales</taxon>
        <taxon>Brachybasidiaceae</taxon>
        <taxon>Meira</taxon>
    </lineage>
</organism>
<dbReference type="Pfam" id="PF01015">
    <property type="entry name" value="Ribosomal_S3Ae"/>
    <property type="match status" value="1"/>
</dbReference>
<dbReference type="AlphaFoldDB" id="A0A316VLI9"/>
<evidence type="ECO:0000256" key="7">
    <source>
        <dbReference type="RuleBase" id="RU000668"/>
    </source>
</evidence>
<gene>
    <name evidence="6" type="primary">RPS1</name>
    <name evidence="9" type="ORF">FA14DRAFT_187370</name>
</gene>
<comment type="subcellular location">
    <subcellularLocation>
        <location evidence="1 6">Cytoplasm</location>
    </subcellularLocation>
</comment>
<dbReference type="GO" id="GO:0003735">
    <property type="term" value="F:structural constituent of ribosome"/>
    <property type="evidence" value="ECO:0007669"/>
    <property type="project" value="UniProtKB-UniRule"/>
</dbReference>
<proteinExistence type="inferred from homology"/>
<name>A0A316VLI9_9BASI</name>
<dbReference type="SMART" id="SM01397">
    <property type="entry name" value="Ribosomal_S3Ae"/>
    <property type="match status" value="1"/>
</dbReference>
<reference evidence="9 10" key="1">
    <citation type="journal article" date="2018" name="Mol. Biol. Evol.">
        <title>Broad Genomic Sampling Reveals a Smut Pathogenic Ancestry of the Fungal Clade Ustilaginomycotina.</title>
        <authorList>
            <person name="Kijpornyongpan T."/>
            <person name="Mondo S.J."/>
            <person name="Barry K."/>
            <person name="Sandor L."/>
            <person name="Lee J."/>
            <person name="Lipzen A."/>
            <person name="Pangilinan J."/>
            <person name="LaButti K."/>
            <person name="Hainaut M."/>
            <person name="Henrissat B."/>
            <person name="Grigoriev I.V."/>
            <person name="Spatafora J.W."/>
            <person name="Aime M.C."/>
        </authorList>
    </citation>
    <scope>NUCLEOTIDE SEQUENCE [LARGE SCALE GENOMIC DNA]</scope>
    <source>
        <strain evidence="9 10">MCA 3882</strain>
    </source>
</reference>
<evidence type="ECO:0000256" key="2">
    <source>
        <dbReference type="ARBA" id="ARBA00022490"/>
    </source>
</evidence>